<evidence type="ECO:0008006" key="3">
    <source>
        <dbReference type="Google" id="ProtNLM"/>
    </source>
</evidence>
<organism evidence="1 2">
    <name type="scientific">Anaerosphaera multitolerans</name>
    <dbReference type="NCBI Taxonomy" id="2487351"/>
    <lineage>
        <taxon>Bacteria</taxon>
        <taxon>Bacillati</taxon>
        <taxon>Bacillota</taxon>
        <taxon>Tissierellia</taxon>
        <taxon>Tissierellales</taxon>
        <taxon>Peptoniphilaceae</taxon>
        <taxon>Anaerosphaera</taxon>
    </lineage>
</organism>
<dbReference type="Pfam" id="PF19799">
    <property type="entry name" value="DUF6282"/>
    <property type="match status" value="1"/>
</dbReference>
<name>A0A437S9J2_9FIRM</name>
<dbReference type="OrthoDB" id="9802809at2"/>
<reference evidence="1 2" key="1">
    <citation type="submission" date="2018-11" db="EMBL/GenBank/DDBJ databases">
        <title>Genome sequencing and assembly of Anaerosphaera sp. nov., GS7-6-2.</title>
        <authorList>
            <person name="Rettenmaier R."/>
            <person name="Liebl W."/>
            <person name="Zverlov V."/>
        </authorList>
    </citation>
    <scope>NUCLEOTIDE SEQUENCE [LARGE SCALE GENOMIC DNA]</scope>
    <source>
        <strain evidence="1 2">GS7-6-2</strain>
    </source>
</reference>
<evidence type="ECO:0000313" key="1">
    <source>
        <dbReference type="EMBL" id="RVU55662.1"/>
    </source>
</evidence>
<protein>
    <recommendedName>
        <fullName evidence="3">Cytosolic protein</fullName>
    </recommendedName>
</protein>
<sequence length="287" mass="32550">MKEVDLTNVIDMHVHTSPDIRERRYTDFDMLEAGIRVNARAIVLKSHHGTTMNRAFLCNLYNKKVHEKNDFEMIGSVTLNNAIGGLNPVAVETALKMGAKVVWLPTVDAKNHREKYGQKGGIECLDNKGIVVEPLKEIFKLIKDYNVVLATAHLSPEEIFKVVEQARDMGIKKIVVTHPEFWVVNMTHEEQEKIVKDYDVILERCYAQPLGGGKYKSNLDDNLQVIKLVGYKNVMVDTDGGQIENPPWEDALREYMQYLLDNGISEKDLYHMTRTIPASLLNVDLGG</sequence>
<dbReference type="EMBL" id="RLIH01000001">
    <property type="protein sequence ID" value="RVU55662.1"/>
    <property type="molecule type" value="Genomic_DNA"/>
</dbReference>
<proteinExistence type="predicted"/>
<dbReference type="Proteomes" id="UP000288812">
    <property type="component" value="Unassembled WGS sequence"/>
</dbReference>
<accession>A0A437S9J2</accession>
<keyword evidence="2" id="KW-1185">Reference proteome</keyword>
<comment type="caution">
    <text evidence="1">The sequence shown here is derived from an EMBL/GenBank/DDBJ whole genome shotgun (WGS) entry which is preliminary data.</text>
</comment>
<dbReference type="InterPro" id="IPR032466">
    <property type="entry name" value="Metal_Hydrolase"/>
</dbReference>
<dbReference type="AlphaFoldDB" id="A0A437S9J2"/>
<evidence type="ECO:0000313" key="2">
    <source>
        <dbReference type="Proteomes" id="UP000288812"/>
    </source>
</evidence>
<dbReference type="InterPro" id="IPR046249">
    <property type="entry name" value="DUF6282"/>
</dbReference>
<gene>
    <name evidence="1" type="ORF">EF514_00145</name>
</gene>
<dbReference type="SUPFAM" id="SSF51556">
    <property type="entry name" value="Metallo-dependent hydrolases"/>
    <property type="match status" value="1"/>
</dbReference>